<dbReference type="EMBL" id="GGYP01004104">
    <property type="protein sequence ID" value="MDE48875.1"/>
    <property type="molecule type" value="Transcribed_RNA"/>
</dbReference>
<evidence type="ECO:0000256" key="5">
    <source>
        <dbReference type="ARBA" id="ARBA00024196"/>
    </source>
</evidence>
<dbReference type="InterPro" id="IPR044640">
    <property type="entry name" value="RU2A"/>
</dbReference>
<comment type="subcellular location">
    <subcellularLocation>
        <location evidence="1">Nucleus</location>
    </subcellularLocation>
</comment>
<reference evidence="7" key="1">
    <citation type="submission" date="2018-10" db="EMBL/GenBank/DDBJ databases">
        <title>Transcriptome assembly of Aceria tosichella (Wheat curl mite) Type 2.</title>
        <authorList>
            <person name="Scully E.D."/>
            <person name="Geib S.M."/>
            <person name="Palmer N.A."/>
            <person name="Gupta A.K."/>
            <person name="Sarath G."/>
            <person name="Tatineni S."/>
        </authorList>
    </citation>
    <scope>NUCLEOTIDE SEQUENCE</scope>
    <source>
        <strain evidence="7">LincolnNE</strain>
    </source>
</reference>
<organism evidence="7">
    <name type="scientific">Aceria tosichella</name>
    <name type="common">wheat curl mite</name>
    <dbReference type="NCBI Taxonomy" id="561515"/>
    <lineage>
        <taxon>Eukaryota</taxon>
        <taxon>Metazoa</taxon>
        <taxon>Ecdysozoa</taxon>
        <taxon>Arthropoda</taxon>
        <taxon>Chelicerata</taxon>
        <taxon>Arachnida</taxon>
        <taxon>Acari</taxon>
        <taxon>Acariformes</taxon>
        <taxon>Trombidiformes</taxon>
        <taxon>Prostigmata</taxon>
        <taxon>Eupodina</taxon>
        <taxon>Eriophyoidea</taxon>
        <taxon>Eriophyidae</taxon>
        <taxon>Eriophyinae</taxon>
        <taxon>Aceriini</taxon>
        <taxon>Aceria</taxon>
    </lineage>
</organism>
<evidence type="ECO:0000256" key="2">
    <source>
        <dbReference type="ARBA" id="ARBA00022614"/>
    </source>
</evidence>
<dbReference type="FunFam" id="3.80.10.10:FF:000026">
    <property type="entry name" value="U2 small nuclear ribonucleoprotein A"/>
    <property type="match status" value="1"/>
</dbReference>
<evidence type="ECO:0000256" key="4">
    <source>
        <dbReference type="ARBA" id="ARBA00023242"/>
    </source>
</evidence>
<dbReference type="PROSITE" id="PS51450">
    <property type="entry name" value="LRR"/>
    <property type="match status" value="2"/>
</dbReference>
<dbReference type="InterPro" id="IPR032675">
    <property type="entry name" value="LRR_dom_sf"/>
</dbReference>
<keyword evidence="2" id="KW-0433">Leucine-rich repeat</keyword>
<dbReference type="GO" id="GO:0030620">
    <property type="term" value="F:U2 snRNA binding"/>
    <property type="evidence" value="ECO:0007669"/>
    <property type="project" value="InterPro"/>
</dbReference>
<dbReference type="GO" id="GO:0000398">
    <property type="term" value="P:mRNA splicing, via spliceosome"/>
    <property type="evidence" value="ECO:0007669"/>
    <property type="project" value="InterPro"/>
</dbReference>
<dbReference type="Pfam" id="PF14580">
    <property type="entry name" value="LRR_9"/>
    <property type="match status" value="1"/>
</dbReference>
<keyword evidence="3" id="KW-0677">Repeat</keyword>
<dbReference type="GO" id="GO:0005686">
    <property type="term" value="C:U2 snRNP"/>
    <property type="evidence" value="ECO:0007669"/>
    <property type="project" value="TreeGrafter"/>
</dbReference>
<evidence type="ECO:0000256" key="6">
    <source>
        <dbReference type="ARBA" id="ARBA00069881"/>
    </source>
</evidence>
<dbReference type="InterPro" id="IPR001611">
    <property type="entry name" value="Leu-rich_rpt"/>
</dbReference>
<dbReference type="PANTHER" id="PTHR10552">
    <property type="entry name" value="U2 SMALL NUCLEAR RIBONUCLEOPROTEIN A"/>
    <property type="match status" value="1"/>
</dbReference>
<comment type="similarity">
    <text evidence="5">Belongs to the U2 small nuclear ribonucleoprotein A family.</text>
</comment>
<sequence>MRITSELIENSYQYTNKATTDRELRLRALKLEAIENLGATLNQFDCFDLSDNCIRKLENFPLLPRLKCLLLSHNRIYKIAKNLDQSIPNLERLILTNNCLQELSDIDPLANLKNLKVLSLLNNPVASKDNYRYYVIHKLPHLKLLDFNKVKRSEREQAMTLFDSDTMMR</sequence>
<evidence type="ECO:0000313" key="7">
    <source>
        <dbReference type="EMBL" id="MDE48875.1"/>
    </source>
</evidence>
<keyword evidence="7" id="KW-0687">Ribonucleoprotein</keyword>
<dbReference type="SUPFAM" id="SSF52058">
    <property type="entry name" value="L domain-like"/>
    <property type="match status" value="1"/>
</dbReference>
<accession>A0A6G1SEG8</accession>
<gene>
    <name evidence="7" type="primary">Snrpa1</name>
    <name evidence="7" type="ORF">g.766</name>
</gene>
<name>A0A6G1SEG8_9ACAR</name>
<dbReference type="Gene3D" id="3.80.10.10">
    <property type="entry name" value="Ribonuclease Inhibitor"/>
    <property type="match status" value="1"/>
</dbReference>
<dbReference type="PANTHER" id="PTHR10552:SF6">
    <property type="entry name" value="U2 SMALL NUCLEAR RIBONUCLEOPROTEIN A"/>
    <property type="match status" value="1"/>
</dbReference>
<evidence type="ECO:0000256" key="3">
    <source>
        <dbReference type="ARBA" id="ARBA00022737"/>
    </source>
</evidence>
<proteinExistence type="inferred from homology"/>
<keyword evidence="4" id="KW-0539">Nucleus</keyword>
<evidence type="ECO:0000256" key="1">
    <source>
        <dbReference type="ARBA" id="ARBA00004123"/>
    </source>
</evidence>
<protein>
    <recommendedName>
        <fullName evidence="6">Probable U2 small nuclear ribonucleoprotein A'</fullName>
    </recommendedName>
</protein>
<dbReference type="AlphaFoldDB" id="A0A6G1SEG8"/>